<name>N6W0R1_9GAMM</name>
<dbReference type="OrthoDB" id="9762833at2"/>
<dbReference type="STRING" id="626887.J057_12226"/>
<evidence type="ECO:0000256" key="5">
    <source>
        <dbReference type="ARBA" id="ARBA00023136"/>
    </source>
</evidence>
<evidence type="ECO:0000256" key="4">
    <source>
        <dbReference type="ARBA" id="ARBA00022989"/>
    </source>
</evidence>
<dbReference type="PROSITE" id="PS50267">
    <property type="entry name" value="NA_NEUROTRAN_SYMP_3"/>
    <property type="match status" value="1"/>
</dbReference>
<feature type="transmembrane region" description="Helical" evidence="7">
    <location>
        <begin position="321"/>
        <end position="345"/>
    </location>
</feature>
<evidence type="ECO:0000256" key="1">
    <source>
        <dbReference type="ARBA" id="ARBA00004141"/>
    </source>
</evidence>
<evidence type="ECO:0000256" key="3">
    <source>
        <dbReference type="ARBA" id="ARBA00022692"/>
    </source>
</evidence>
<dbReference type="Pfam" id="PF00209">
    <property type="entry name" value="SNF"/>
    <property type="match status" value="2"/>
</dbReference>
<dbReference type="NCBIfam" id="NF037979">
    <property type="entry name" value="Na_transp"/>
    <property type="match status" value="1"/>
</dbReference>
<evidence type="ECO:0000313" key="9">
    <source>
        <dbReference type="Proteomes" id="UP000013165"/>
    </source>
</evidence>
<dbReference type="Proteomes" id="UP000013165">
    <property type="component" value="Unassembled WGS sequence"/>
</dbReference>
<dbReference type="PATRIC" id="fig|626887.3.peg.2445"/>
<sequence length="559" mass="60253">MLGRYQTPVGGWTHRTTYFWATTGATVGLSNLWTFPHLAGQNGGGVFILFYLACLLILTLPLMLTESIIGRGARHGAVLATDELAREAGQPTRWIWAGRLSVLAGFLVLSFYAVIGGICLAYVFYAAYGKLDGASPEQLAGLLTALVQQPENYRSFMGWHVFFLALVLVTSMQGVRYGLERALRFVMPTFILLLVALFAFGVRNGNVQGAVNFMLEMRPEEVTFDSVRMALTHAFYTLSLGTGVLIVFGAYSAPTTPLKRSVLAVALMDTLIAILAGLVIYTFVFANLPAGADPMQGFSLVFLALPESLATLPGGQFVTTAFFVTIVLAAWSSSIALLEPAVGWLQERVVSPRGWSVLLVGAAAWLLGLVSLLSFNAWSDISVLGGTPYRWIEMVTSTFLIPIVSVLLAFFVGWALPDELAYRLLGRGPGFVRHTWHWVIRLLLPAVILYIGIHYAIQSGASLCSDGGGPFWCHPPQAGEDLPHKDVPKLAPEADPAPEIEVPQGAPGPGQSDNSASEELSPEQVVPGPEESGSSRQANPGEVEHDGDPSGDDMLYHSV</sequence>
<feature type="transmembrane region" description="Helical" evidence="7">
    <location>
        <begin position="233"/>
        <end position="251"/>
    </location>
</feature>
<comment type="subcellular location">
    <subcellularLocation>
        <location evidence="1">Membrane</location>
        <topology evidence="1">Multi-pass membrane protein</topology>
    </subcellularLocation>
</comment>
<dbReference type="RefSeq" id="WP_004580406.1">
    <property type="nucleotide sequence ID" value="NZ_AP028878.1"/>
</dbReference>
<organism evidence="8 9">
    <name type="scientific">Marinobacter nanhaiticus D15-8W</name>
    <dbReference type="NCBI Taxonomy" id="626887"/>
    <lineage>
        <taxon>Bacteria</taxon>
        <taxon>Pseudomonadati</taxon>
        <taxon>Pseudomonadota</taxon>
        <taxon>Gammaproteobacteria</taxon>
        <taxon>Pseudomonadales</taxon>
        <taxon>Marinobacteraceae</taxon>
        <taxon>Marinobacter</taxon>
    </lineage>
</organism>
<feature type="transmembrane region" description="Helical" evidence="7">
    <location>
        <begin position="399"/>
        <end position="417"/>
    </location>
</feature>
<dbReference type="InterPro" id="IPR000175">
    <property type="entry name" value="Na/ntran_symport"/>
</dbReference>
<dbReference type="HOGENOM" id="CLU_006855_3_4_6"/>
<feature type="transmembrane region" description="Helical" evidence="7">
    <location>
        <begin position="100"/>
        <end position="125"/>
    </location>
</feature>
<accession>N6W0R1</accession>
<evidence type="ECO:0000256" key="6">
    <source>
        <dbReference type="SAM" id="MobiDB-lite"/>
    </source>
</evidence>
<protein>
    <submittedName>
        <fullName evidence="8">Sodium-dependent transporter</fullName>
    </submittedName>
</protein>
<keyword evidence="2" id="KW-0813">Transport</keyword>
<dbReference type="InterPro" id="IPR047218">
    <property type="entry name" value="YocR/YhdH-like"/>
</dbReference>
<dbReference type="PANTHER" id="PTHR42948:SF1">
    <property type="entry name" value="TRANSPORTER"/>
    <property type="match status" value="1"/>
</dbReference>
<keyword evidence="5 7" id="KW-0472">Membrane</keyword>
<dbReference type="CDD" id="cd10336">
    <property type="entry name" value="SLC6sbd_Tyt1-Like"/>
    <property type="match status" value="1"/>
</dbReference>
<feature type="transmembrane region" description="Helical" evidence="7">
    <location>
        <begin position="182"/>
        <end position="202"/>
    </location>
</feature>
<dbReference type="eggNOG" id="COG0733">
    <property type="taxonomic scope" value="Bacteria"/>
</dbReference>
<dbReference type="AlphaFoldDB" id="N6W0R1"/>
<keyword evidence="4 7" id="KW-1133">Transmembrane helix</keyword>
<keyword evidence="3 7" id="KW-0812">Transmembrane</keyword>
<dbReference type="PRINTS" id="PR00176">
    <property type="entry name" value="NANEUSMPORT"/>
</dbReference>
<reference evidence="8 9" key="1">
    <citation type="journal article" date="2013" name="Genome Announc.">
        <title>Genome Sequence of the Polycyclic Aromatic Hydrocarbon-Degrading Bacterium Strain Marinobacter nanhaiticus D15-8WT.</title>
        <authorList>
            <person name="Cui Z."/>
            <person name="Gao W."/>
            <person name="Li Q."/>
            <person name="Xu G."/>
            <person name="Zheng L."/>
        </authorList>
    </citation>
    <scope>NUCLEOTIDE SEQUENCE [LARGE SCALE GENOMIC DNA]</scope>
    <source>
        <strain evidence="8 9">D15-8W</strain>
    </source>
</reference>
<keyword evidence="9" id="KW-1185">Reference proteome</keyword>
<feature type="transmembrane region" description="Helical" evidence="7">
    <location>
        <begin position="357"/>
        <end position="379"/>
    </location>
</feature>
<gene>
    <name evidence="8" type="ORF">J057_12226</name>
</gene>
<feature type="transmembrane region" description="Helical" evidence="7">
    <location>
        <begin position="44"/>
        <end position="64"/>
    </location>
</feature>
<comment type="caution">
    <text evidence="8">The sequence shown here is derived from an EMBL/GenBank/DDBJ whole genome shotgun (WGS) entry which is preliminary data.</text>
</comment>
<dbReference type="PANTHER" id="PTHR42948">
    <property type="entry name" value="TRANSPORTER"/>
    <property type="match status" value="1"/>
</dbReference>
<evidence type="ECO:0000313" key="8">
    <source>
        <dbReference type="EMBL" id="ENO16120.1"/>
    </source>
</evidence>
<dbReference type="GO" id="GO:0016020">
    <property type="term" value="C:membrane"/>
    <property type="evidence" value="ECO:0007669"/>
    <property type="project" value="UniProtKB-SubCell"/>
</dbReference>
<feature type="transmembrane region" description="Helical" evidence="7">
    <location>
        <begin position="263"/>
        <end position="286"/>
    </location>
</feature>
<dbReference type="SUPFAM" id="SSF161070">
    <property type="entry name" value="SNF-like"/>
    <property type="match status" value="1"/>
</dbReference>
<evidence type="ECO:0000256" key="7">
    <source>
        <dbReference type="SAM" id="Phobius"/>
    </source>
</evidence>
<dbReference type="EMBL" id="APLQ01000011">
    <property type="protein sequence ID" value="ENO16120.1"/>
    <property type="molecule type" value="Genomic_DNA"/>
</dbReference>
<proteinExistence type="predicted"/>
<feature type="transmembrane region" description="Helical" evidence="7">
    <location>
        <begin position="156"/>
        <end position="175"/>
    </location>
</feature>
<dbReference type="InterPro" id="IPR037272">
    <property type="entry name" value="SNS_sf"/>
</dbReference>
<feature type="region of interest" description="Disordered" evidence="6">
    <location>
        <begin position="475"/>
        <end position="559"/>
    </location>
</feature>
<feature type="transmembrane region" description="Helical" evidence="7">
    <location>
        <begin position="438"/>
        <end position="457"/>
    </location>
</feature>
<evidence type="ECO:0000256" key="2">
    <source>
        <dbReference type="ARBA" id="ARBA00022448"/>
    </source>
</evidence>